<dbReference type="Proteomes" id="UP000032515">
    <property type="component" value="Unassembled WGS sequence"/>
</dbReference>
<dbReference type="GO" id="GO:0006355">
    <property type="term" value="P:regulation of DNA-templated transcription"/>
    <property type="evidence" value="ECO:0007669"/>
    <property type="project" value="InterPro"/>
</dbReference>
<dbReference type="PATRIC" id="fig|1076.23.peg.6535"/>
<organism evidence="1 2">
    <name type="scientific">Rhodopseudomonas palustris</name>
    <dbReference type="NCBI Taxonomy" id="1076"/>
    <lineage>
        <taxon>Bacteria</taxon>
        <taxon>Pseudomonadati</taxon>
        <taxon>Pseudomonadota</taxon>
        <taxon>Alphaproteobacteria</taxon>
        <taxon>Hyphomicrobiales</taxon>
        <taxon>Nitrobacteraceae</taxon>
        <taxon>Rhodopseudomonas</taxon>
    </lineage>
</organism>
<dbReference type="AlphaFoldDB" id="A0A0D7F2U5"/>
<dbReference type="EMBL" id="JXXE01000084">
    <property type="protein sequence ID" value="KIZ47408.1"/>
    <property type="molecule type" value="Genomic_DNA"/>
</dbReference>
<name>A0A0D7F2U5_RHOPL</name>
<dbReference type="InterPro" id="IPR036388">
    <property type="entry name" value="WH-like_DNA-bd_sf"/>
</dbReference>
<reference evidence="1 2" key="1">
    <citation type="submission" date="2014-11" db="EMBL/GenBank/DDBJ databases">
        <title>Genomics and ecophysiology of heterotrophic nitrogen fixing bacteria isolated from estuarine surface water.</title>
        <authorList>
            <person name="Bentzon-Tilia M."/>
            <person name="Severin I."/>
            <person name="Hansen L.H."/>
            <person name="Riemann L."/>
        </authorList>
    </citation>
    <scope>NUCLEOTIDE SEQUENCE [LARGE SCALE GENOMIC DNA]</scope>
    <source>
        <strain evidence="1 2">BAL398</strain>
    </source>
</reference>
<dbReference type="GO" id="GO:0003677">
    <property type="term" value="F:DNA binding"/>
    <property type="evidence" value="ECO:0007669"/>
    <property type="project" value="InterPro"/>
</dbReference>
<protein>
    <recommendedName>
        <fullName evidence="3">Transcriptional regulator, LuxR family</fullName>
    </recommendedName>
</protein>
<dbReference type="SUPFAM" id="SSF46894">
    <property type="entry name" value="C-terminal effector domain of the bipartite response regulators"/>
    <property type="match status" value="1"/>
</dbReference>
<sequence>MASISSEILAGIVGDFYEAAYDESRWQHAVEGLRQVWDGATICFALQNIKTHSGTAVHTGGVDESYHRSYFEEYARHNLIEHALVPAPPGTIFTNWNPVPNDVWFESRFWNEWMAPQDLHYLLGSKIQLFGDVMGTLQIQRGRQRSDFDAGDVAVLRQLIPAMTRAAYLGHRIGTLRLEAEAATTAVAAQDIATIVVGVDGRILHINAAAETYLMRQDCRLARTNGLLSARDPAMSVTLRRLIVDACRLDGGTPGRGGDLLLRPAAGDPAASIALSVGPLANGGGFGVAPGRHAVILLRELPLAVPEGFEDHLRNLFDLTPSEARLAALLTGGIALKLAAERQGIRFSTARSYLESIFRKTRTNQQSQLVALLKSAQPLLRRS</sequence>
<dbReference type="Gene3D" id="1.10.10.10">
    <property type="entry name" value="Winged helix-like DNA-binding domain superfamily/Winged helix DNA-binding domain"/>
    <property type="match status" value="1"/>
</dbReference>
<proteinExistence type="predicted"/>
<comment type="caution">
    <text evidence="1">The sequence shown here is derived from an EMBL/GenBank/DDBJ whole genome shotgun (WGS) entry which is preliminary data.</text>
</comment>
<accession>A0A0D7F2U5</accession>
<evidence type="ECO:0000313" key="1">
    <source>
        <dbReference type="EMBL" id="KIZ47408.1"/>
    </source>
</evidence>
<evidence type="ECO:0008006" key="3">
    <source>
        <dbReference type="Google" id="ProtNLM"/>
    </source>
</evidence>
<evidence type="ECO:0000313" key="2">
    <source>
        <dbReference type="Proteomes" id="UP000032515"/>
    </source>
</evidence>
<dbReference type="OrthoDB" id="5497412at2"/>
<dbReference type="InterPro" id="IPR016032">
    <property type="entry name" value="Sig_transdc_resp-reg_C-effctor"/>
</dbReference>
<gene>
    <name evidence="1" type="ORF">OO17_04535</name>
</gene>
<dbReference type="RefSeq" id="WP_044406253.1">
    <property type="nucleotide sequence ID" value="NZ_JXXE01000084.1"/>
</dbReference>